<dbReference type="EMBL" id="DS547141">
    <property type="protein sequence ID" value="EDR01245.1"/>
    <property type="molecule type" value="Genomic_DNA"/>
</dbReference>
<evidence type="ECO:0000256" key="1">
    <source>
        <dbReference type="ARBA" id="ARBA00022723"/>
    </source>
</evidence>
<dbReference type="InParanoid" id="B0DVW5"/>
<evidence type="ECO:0000313" key="4">
    <source>
        <dbReference type="EMBL" id="EDR01245.1"/>
    </source>
</evidence>
<name>B0DVW5_LACBS</name>
<dbReference type="AlphaFoldDB" id="B0DVW5"/>
<dbReference type="InterPro" id="IPR011011">
    <property type="entry name" value="Znf_FYVE_PHD"/>
</dbReference>
<organism evidence="5">
    <name type="scientific">Laccaria bicolor (strain S238N-H82 / ATCC MYA-4686)</name>
    <name type="common">Bicoloured deceiver</name>
    <name type="synonym">Laccaria laccata var. bicolor</name>
    <dbReference type="NCBI Taxonomy" id="486041"/>
    <lineage>
        <taxon>Eukaryota</taxon>
        <taxon>Fungi</taxon>
        <taxon>Dikarya</taxon>
        <taxon>Basidiomycota</taxon>
        <taxon>Agaricomycotina</taxon>
        <taxon>Agaricomycetes</taxon>
        <taxon>Agaricomycetidae</taxon>
        <taxon>Agaricales</taxon>
        <taxon>Agaricineae</taxon>
        <taxon>Hydnangiaceae</taxon>
        <taxon>Laccaria</taxon>
    </lineage>
</organism>
<sequence>MQEVRLPADEMLDATDAVVSAVVAQKVGLRADELEAINTGTNSGNGQGTHGFATDLNIPTASANSDLRSLREGLRNTSKRKLVRVCDCGKSIDEVEADDESRIIICRRKGCETLWYHLSCVGLDCGVNNWVCDPCKSIEKSRGRGGKRRRAV</sequence>
<proteinExistence type="predicted"/>
<dbReference type="Gene3D" id="3.30.40.10">
    <property type="entry name" value="Zinc/RING finger domain, C3HC4 (zinc finger)"/>
    <property type="match status" value="1"/>
</dbReference>
<dbReference type="KEGG" id="lbc:LACBIDRAFT_312295"/>
<keyword evidence="2" id="KW-0863">Zinc-finger</keyword>
<protein>
    <submittedName>
        <fullName evidence="4">Zn-finger domain-containing protein</fullName>
    </submittedName>
</protein>
<dbReference type="OrthoDB" id="3267958at2759"/>
<dbReference type="RefSeq" id="XP_001888121.1">
    <property type="nucleotide sequence ID" value="XM_001888086.1"/>
</dbReference>
<accession>B0DVW5</accession>
<dbReference type="GO" id="GO:0008270">
    <property type="term" value="F:zinc ion binding"/>
    <property type="evidence" value="ECO:0007669"/>
    <property type="project" value="UniProtKB-KW"/>
</dbReference>
<dbReference type="GeneID" id="6083793"/>
<evidence type="ECO:0000313" key="5">
    <source>
        <dbReference type="Proteomes" id="UP000001194"/>
    </source>
</evidence>
<dbReference type="SUPFAM" id="SSF57903">
    <property type="entry name" value="FYVE/PHD zinc finger"/>
    <property type="match status" value="1"/>
</dbReference>
<keyword evidence="5" id="KW-1185">Reference proteome</keyword>
<dbReference type="InterPro" id="IPR013083">
    <property type="entry name" value="Znf_RING/FYVE/PHD"/>
</dbReference>
<keyword evidence="1" id="KW-0479">Metal-binding</keyword>
<evidence type="ECO:0000256" key="2">
    <source>
        <dbReference type="ARBA" id="ARBA00022771"/>
    </source>
</evidence>
<dbReference type="InterPro" id="IPR019786">
    <property type="entry name" value="Zinc_finger_PHD-type_CS"/>
</dbReference>
<evidence type="ECO:0000256" key="3">
    <source>
        <dbReference type="ARBA" id="ARBA00022833"/>
    </source>
</evidence>
<dbReference type="Proteomes" id="UP000001194">
    <property type="component" value="Unassembled WGS sequence"/>
</dbReference>
<gene>
    <name evidence="4" type="ORF">LACBIDRAFT_312295</name>
</gene>
<dbReference type="HOGENOM" id="CLU_1816146_0_0_1"/>
<keyword evidence="3" id="KW-0862">Zinc</keyword>
<dbReference type="PROSITE" id="PS01359">
    <property type="entry name" value="ZF_PHD_1"/>
    <property type="match status" value="1"/>
</dbReference>
<reference evidence="4 5" key="1">
    <citation type="journal article" date="2008" name="Nature">
        <title>The genome of Laccaria bicolor provides insights into mycorrhizal symbiosis.</title>
        <authorList>
            <person name="Martin F."/>
            <person name="Aerts A."/>
            <person name="Ahren D."/>
            <person name="Brun A."/>
            <person name="Danchin E.G.J."/>
            <person name="Duchaussoy F."/>
            <person name="Gibon J."/>
            <person name="Kohler A."/>
            <person name="Lindquist E."/>
            <person name="Pereda V."/>
            <person name="Salamov A."/>
            <person name="Shapiro H.J."/>
            <person name="Wuyts J."/>
            <person name="Blaudez D."/>
            <person name="Buee M."/>
            <person name="Brokstein P."/>
            <person name="Canbaeck B."/>
            <person name="Cohen D."/>
            <person name="Courty P.E."/>
            <person name="Coutinho P.M."/>
            <person name="Delaruelle C."/>
            <person name="Detter J.C."/>
            <person name="Deveau A."/>
            <person name="DiFazio S."/>
            <person name="Duplessis S."/>
            <person name="Fraissinet-Tachet L."/>
            <person name="Lucic E."/>
            <person name="Frey-Klett P."/>
            <person name="Fourrey C."/>
            <person name="Feussner I."/>
            <person name="Gay G."/>
            <person name="Grimwood J."/>
            <person name="Hoegger P.J."/>
            <person name="Jain P."/>
            <person name="Kilaru S."/>
            <person name="Labbe J."/>
            <person name="Lin Y.C."/>
            <person name="Legue V."/>
            <person name="Le Tacon F."/>
            <person name="Marmeisse R."/>
            <person name="Melayah D."/>
            <person name="Montanini B."/>
            <person name="Muratet M."/>
            <person name="Nehls U."/>
            <person name="Niculita-Hirzel H."/>
            <person name="Oudot-Le Secq M.P."/>
            <person name="Peter M."/>
            <person name="Quesneville H."/>
            <person name="Rajashekar B."/>
            <person name="Reich M."/>
            <person name="Rouhier N."/>
            <person name="Schmutz J."/>
            <person name="Yin T."/>
            <person name="Chalot M."/>
            <person name="Henrissat B."/>
            <person name="Kuees U."/>
            <person name="Lucas S."/>
            <person name="Van de Peer Y."/>
            <person name="Podila G.K."/>
            <person name="Polle A."/>
            <person name="Pukkila P.J."/>
            <person name="Richardson P.M."/>
            <person name="Rouze P."/>
            <person name="Sanders I.R."/>
            <person name="Stajich J.E."/>
            <person name="Tunlid A."/>
            <person name="Tuskan G."/>
            <person name="Grigoriev I.V."/>
        </authorList>
    </citation>
    <scope>NUCLEOTIDE SEQUENCE [LARGE SCALE GENOMIC DNA]</scope>
    <source>
        <strain evidence="5">S238N-H82 / ATCC MYA-4686</strain>
    </source>
</reference>